<organism evidence="5 6">
    <name type="scientific">Purpureocillium takamizusanense</name>
    <dbReference type="NCBI Taxonomy" id="2060973"/>
    <lineage>
        <taxon>Eukaryota</taxon>
        <taxon>Fungi</taxon>
        <taxon>Dikarya</taxon>
        <taxon>Ascomycota</taxon>
        <taxon>Pezizomycotina</taxon>
        <taxon>Sordariomycetes</taxon>
        <taxon>Hypocreomycetidae</taxon>
        <taxon>Hypocreales</taxon>
        <taxon>Ophiocordycipitaceae</taxon>
        <taxon>Purpureocillium</taxon>
    </lineage>
</organism>
<dbReference type="RefSeq" id="XP_047846469.1">
    <property type="nucleotide sequence ID" value="XM_047990462.1"/>
</dbReference>
<dbReference type="GO" id="GO:0046872">
    <property type="term" value="F:metal ion binding"/>
    <property type="evidence" value="ECO:0007669"/>
    <property type="project" value="UniProtKB-KW"/>
</dbReference>
<dbReference type="InterPro" id="IPR036663">
    <property type="entry name" value="Fumarylacetoacetase_C_sf"/>
</dbReference>
<evidence type="ECO:0000256" key="1">
    <source>
        <dbReference type="ARBA" id="ARBA00010211"/>
    </source>
</evidence>
<dbReference type="Pfam" id="PF01557">
    <property type="entry name" value="FAA_hydrolase"/>
    <property type="match status" value="1"/>
</dbReference>
<protein>
    <recommendedName>
        <fullName evidence="7">Fumarylacetoacetase-like C-terminal domain-containing protein</fullName>
    </recommendedName>
</protein>
<dbReference type="InterPro" id="IPR018833">
    <property type="entry name" value="Rv2993c-like_N"/>
</dbReference>
<dbReference type="GeneID" id="72070775"/>
<keyword evidence="6" id="KW-1185">Reference proteome</keyword>
<evidence type="ECO:0000313" key="6">
    <source>
        <dbReference type="Proteomes" id="UP000829364"/>
    </source>
</evidence>
<dbReference type="EMBL" id="CP086362">
    <property type="protein sequence ID" value="UNI22988.1"/>
    <property type="molecule type" value="Genomic_DNA"/>
</dbReference>
<keyword evidence="2" id="KW-0479">Metal-binding</keyword>
<dbReference type="PANTHER" id="PTHR11820">
    <property type="entry name" value="ACYLPYRUVASE"/>
    <property type="match status" value="1"/>
</dbReference>
<evidence type="ECO:0000256" key="2">
    <source>
        <dbReference type="ARBA" id="ARBA00022723"/>
    </source>
</evidence>
<dbReference type="GO" id="GO:0003824">
    <property type="term" value="F:catalytic activity"/>
    <property type="evidence" value="ECO:0007669"/>
    <property type="project" value="InterPro"/>
</dbReference>
<dbReference type="InterPro" id="IPR011234">
    <property type="entry name" value="Fumarylacetoacetase-like_C"/>
</dbReference>
<evidence type="ECO:0000259" key="3">
    <source>
        <dbReference type="Pfam" id="PF01557"/>
    </source>
</evidence>
<comment type="similarity">
    <text evidence="1">Belongs to the FAH family.</text>
</comment>
<sequence>MSQFKRLVRFSLGDKVCYGDLVESNGDEHTVERLDGSLFDDLERTGDIVKTSQLLCPLERTPLIVCIGLNYKKHAQEANLSVPTYPVVFTKPADALAGPADVIRTHPDARPMLDFEGELAIVIGKDAKDVAEENALDYVLGFSASNDVSARNFQLPEASGGQFC</sequence>
<dbReference type="Proteomes" id="UP000829364">
    <property type="component" value="Chromosome 9"/>
</dbReference>
<proteinExistence type="inferred from homology"/>
<dbReference type="SUPFAM" id="SSF56529">
    <property type="entry name" value="FAH"/>
    <property type="match status" value="1"/>
</dbReference>
<accession>A0A9Q8QNN6</accession>
<reference evidence="5" key="1">
    <citation type="submission" date="2021-11" db="EMBL/GenBank/DDBJ databases">
        <title>Purpureocillium_takamizusanense_genome.</title>
        <authorList>
            <person name="Nguyen N.-H."/>
        </authorList>
    </citation>
    <scope>NUCLEOTIDE SEQUENCE</scope>
    <source>
        <strain evidence="5">PT3</strain>
    </source>
</reference>
<dbReference type="Gene3D" id="3.90.850.10">
    <property type="entry name" value="Fumarylacetoacetase-like, C-terminal domain"/>
    <property type="match status" value="1"/>
</dbReference>
<feature type="domain" description="Rv2993c-like N-terminal" evidence="4">
    <location>
        <begin position="6"/>
        <end position="52"/>
    </location>
</feature>
<evidence type="ECO:0000259" key="4">
    <source>
        <dbReference type="Pfam" id="PF10370"/>
    </source>
</evidence>
<dbReference type="OrthoDB" id="411064at2759"/>
<name>A0A9Q8QNN6_9HYPO</name>
<dbReference type="Pfam" id="PF10370">
    <property type="entry name" value="Rv2993c-like_N"/>
    <property type="match status" value="1"/>
</dbReference>
<evidence type="ECO:0008006" key="7">
    <source>
        <dbReference type="Google" id="ProtNLM"/>
    </source>
</evidence>
<dbReference type="AlphaFoldDB" id="A0A9Q8QNN6"/>
<gene>
    <name evidence="5" type="ORF">JDV02_008830</name>
</gene>
<dbReference type="KEGG" id="ptkz:JDV02_008830"/>
<evidence type="ECO:0000313" key="5">
    <source>
        <dbReference type="EMBL" id="UNI22988.1"/>
    </source>
</evidence>
<feature type="domain" description="Fumarylacetoacetase-like C-terminal" evidence="3">
    <location>
        <begin position="64"/>
        <end position="158"/>
    </location>
</feature>